<proteinExistence type="predicted"/>
<dbReference type="AlphaFoldDB" id="A0A6J4RUS3"/>
<evidence type="ECO:0008006" key="3">
    <source>
        <dbReference type="Google" id="ProtNLM"/>
    </source>
</evidence>
<feature type="transmembrane region" description="Helical" evidence="1">
    <location>
        <begin position="7"/>
        <end position="27"/>
    </location>
</feature>
<dbReference type="Pfam" id="PF04070">
    <property type="entry name" value="DUF378"/>
    <property type="match status" value="1"/>
</dbReference>
<dbReference type="InterPro" id="IPR007211">
    <property type="entry name" value="DUF378"/>
</dbReference>
<keyword evidence="1" id="KW-0472">Membrane</keyword>
<sequence length="73" mass="7770">MKYLNPVALLLVIVGGLNWLLVGIARFDLVATLTGRKFGEKNAISSAIYVAVGAAAVALLPVLARWIIVPPRD</sequence>
<reference evidence="2" key="1">
    <citation type="submission" date="2020-02" db="EMBL/GenBank/DDBJ databases">
        <authorList>
            <person name="Meier V. D."/>
        </authorList>
    </citation>
    <scope>NUCLEOTIDE SEQUENCE</scope>
    <source>
        <strain evidence="2">AVDCRST_MAG85</strain>
    </source>
</reference>
<evidence type="ECO:0000256" key="1">
    <source>
        <dbReference type="SAM" id="Phobius"/>
    </source>
</evidence>
<evidence type="ECO:0000313" key="2">
    <source>
        <dbReference type="EMBL" id="CAA9481541.1"/>
    </source>
</evidence>
<keyword evidence="1" id="KW-0812">Transmembrane</keyword>
<dbReference type="PANTHER" id="PTHR37304:SF1">
    <property type="entry name" value="MEMBRANE PROTEIN"/>
    <property type="match status" value="1"/>
</dbReference>
<dbReference type="PANTHER" id="PTHR37304">
    <property type="entry name" value="MEMBRANE PROTEIN-RELATED"/>
    <property type="match status" value="1"/>
</dbReference>
<gene>
    <name evidence="2" type="ORF">AVDCRST_MAG85-708</name>
</gene>
<feature type="transmembrane region" description="Helical" evidence="1">
    <location>
        <begin position="47"/>
        <end position="68"/>
    </location>
</feature>
<name>A0A6J4RUS3_9ACTN</name>
<dbReference type="EMBL" id="CADCVT010000074">
    <property type="protein sequence ID" value="CAA9481541.1"/>
    <property type="molecule type" value="Genomic_DNA"/>
</dbReference>
<organism evidence="2">
    <name type="scientific">uncultured Solirubrobacteraceae bacterium</name>
    <dbReference type="NCBI Taxonomy" id="1162706"/>
    <lineage>
        <taxon>Bacteria</taxon>
        <taxon>Bacillati</taxon>
        <taxon>Actinomycetota</taxon>
        <taxon>Thermoleophilia</taxon>
        <taxon>Solirubrobacterales</taxon>
        <taxon>Solirubrobacteraceae</taxon>
        <taxon>environmental samples</taxon>
    </lineage>
</organism>
<keyword evidence="1" id="KW-1133">Transmembrane helix</keyword>
<protein>
    <recommendedName>
        <fullName evidence="3">DUF378 domain-containing protein</fullName>
    </recommendedName>
</protein>
<accession>A0A6J4RUS3</accession>